<evidence type="ECO:0000313" key="27">
    <source>
        <dbReference type="Proteomes" id="UP000694867"/>
    </source>
</evidence>
<keyword evidence="2" id="KW-0217">Developmental protein</keyword>
<dbReference type="EC" id="2.7.10.1" evidence="22"/>
<dbReference type="GO" id="GO:0005524">
    <property type="term" value="F:ATP binding"/>
    <property type="evidence" value="ECO:0007669"/>
    <property type="project" value="UniProtKB-UniRule"/>
</dbReference>
<evidence type="ECO:0000259" key="26">
    <source>
        <dbReference type="PROSITE" id="PS50835"/>
    </source>
</evidence>
<dbReference type="InterPro" id="IPR001245">
    <property type="entry name" value="Ser-Thr/Tyr_kinase_cat_dom"/>
</dbReference>
<evidence type="ECO:0000256" key="15">
    <source>
        <dbReference type="ARBA" id="ARBA00023136"/>
    </source>
</evidence>
<dbReference type="InterPro" id="IPR008266">
    <property type="entry name" value="Tyr_kinase_AS"/>
</dbReference>
<evidence type="ECO:0000256" key="13">
    <source>
        <dbReference type="ARBA" id="ARBA00022902"/>
    </source>
</evidence>
<dbReference type="PROSITE" id="PS00109">
    <property type="entry name" value="PROTEIN_KINASE_TYR"/>
    <property type="match status" value="1"/>
</dbReference>
<dbReference type="Gene3D" id="3.80.10.10">
    <property type="entry name" value="Ribonuclease Inhibitor"/>
    <property type="match status" value="1"/>
</dbReference>
<evidence type="ECO:0000256" key="1">
    <source>
        <dbReference type="ARBA" id="ARBA00004479"/>
    </source>
</evidence>
<evidence type="ECO:0000256" key="14">
    <source>
        <dbReference type="ARBA" id="ARBA00022989"/>
    </source>
</evidence>
<sequence>MRFLCPWSRCSCSALLWFFSLLALVGAAVGVPGAVPPSSDRLATGVHGPVGPVLVAPPPPKEVNPLNKQKVQHAVCVKCKCTADLTQLECDERSNITQVPVLPQEIARKVLSLKIRGLTSFTHIAPEHLVNYTQLTRIEISDTGLIYVHEKAFAANKKLIEIRLPDNALRYFPWQAIYNLQAITKVILQKNQLVCNCSVAWIPQKLSQVAFMDGTGEDEDLLCRFAANATTIRVNNFKDPDCYPPQIEIVTNNATARQENDTLNFTCSARGKPSPEIRWRWADGFARQDCVIKTSDCSVDGAENYRIHDSDEHVCRKLTVRASVRMNQNLFCLAENAAYGQKKAINVTVFAPPTVSSFRFDQKNTFHVVGYAWPLPFYVNFTFNGSPPHIPGRFLTRATNETGAMWKASLQLMLDGIWSTYQGTYDVVANNTLGSVSSRFAGKGPRGNIQGSCTVVGQGPLENLQSKDSPSWLWALGIATGGLVLVLTSLLGFKFYHMRRDGARSGYANRTHDSSTLVFLLCWMCDAFRPARDRMFAQNGSGDKHSLRVISRERIPLNMTTKMVDNPNYPASLFQDNSHDAANRSEVKHIAREKISFLQQLGEGAFGRVFLSSVEYLTPTEPRTLVAVKTLKDESGEDRAAFDREAELLTALRHENIITFFGVSTDRDPYMMLFEYMEHGDLNNFLRNRAPDGLVVSSPAKPFCPLTRLNLLDISSQIASGMEYLASQHFVHRDLATRNCLVGEKLVVKIGDFGMSRDVYSTDYYRVGRQTMLPIRWMPPESILYRKFSVESDVWSFGVVLWEVFTHGKQPWYEYSNPEVIQQVTKNAVLPQPAECPLEIYQIMLTCWRPQPHERARIKDIRQRLEQFLTNESQYIPILEEIETPDTQPLNPYVDQQSDLKP</sequence>
<keyword evidence="13" id="KW-0524">Neurogenesis</keyword>
<evidence type="ECO:0000256" key="18">
    <source>
        <dbReference type="ARBA" id="ARBA00023170"/>
    </source>
</evidence>
<keyword evidence="10" id="KW-0418">Kinase</keyword>
<dbReference type="PRINTS" id="PR00109">
    <property type="entry name" value="TYRKINASE"/>
</dbReference>
<feature type="transmembrane region" description="Helical" evidence="23">
    <location>
        <begin position="472"/>
        <end position="496"/>
    </location>
</feature>
<dbReference type="GO" id="GO:0030424">
    <property type="term" value="C:axon"/>
    <property type="evidence" value="ECO:0007669"/>
    <property type="project" value="TreeGrafter"/>
</dbReference>
<dbReference type="AlphaFoldDB" id="A0AAJ7WI13"/>
<evidence type="ECO:0000256" key="24">
    <source>
        <dbReference type="SAM" id="SignalP"/>
    </source>
</evidence>
<evidence type="ECO:0000256" key="20">
    <source>
        <dbReference type="ARBA" id="ARBA00051243"/>
    </source>
</evidence>
<dbReference type="RefSeq" id="XP_028967710.1">
    <property type="nucleotide sequence ID" value="XM_029111877.1"/>
</dbReference>
<feature type="binding site" evidence="21">
    <location>
        <position position="629"/>
    </location>
    <ligand>
        <name>ATP</name>
        <dbReference type="ChEBI" id="CHEBI:30616"/>
    </ligand>
</feature>
<dbReference type="PROSITE" id="PS50011">
    <property type="entry name" value="PROTEIN_KINASE_DOM"/>
    <property type="match status" value="1"/>
</dbReference>
<comment type="catalytic activity">
    <reaction evidence="20 22">
        <text>L-tyrosyl-[protein] + ATP = O-phospho-L-tyrosyl-[protein] + ADP + H(+)</text>
        <dbReference type="Rhea" id="RHEA:10596"/>
        <dbReference type="Rhea" id="RHEA-COMP:10136"/>
        <dbReference type="Rhea" id="RHEA-COMP:20101"/>
        <dbReference type="ChEBI" id="CHEBI:15378"/>
        <dbReference type="ChEBI" id="CHEBI:30616"/>
        <dbReference type="ChEBI" id="CHEBI:46858"/>
        <dbReference type="ChEBI" id="CHEBI:61978"/>
        <dbReference type="ChEBI" id="CHEBI:456216"/>
        <dbReference type="EC" id="2.7.10.1"/>
    </reaction>
</comment>
<dbReference type="Gene3D" id="1.10.510.10">
    <property type="entry name" value="Transferase(Phosphotransferase) domain 1"/>
    <property type="match status" value="1"/>
</dbReference>
<dbReference type="PANTHER" id="PTHR24416">
    <property type="entry name" value="TYROSINE-PROTEIN KINASE RECEPTOR"/>
    <property type="match status" value="1"/>
</dbReference>
<keyword evidence="6 22" id="KW-0812">Transmembrane</keyword>
<keyword evidence="3 22" id="KW-0597">Phosphoprotein</keyword>
<evidence type="ECO:0000256" key="22">
    <source>
        <dbReference type="RuleBase" id="RU000312"/>
    </source>
</evidence>
<dbReference type="SUPFAM" id="SSF52058">
    <property type="entry name" value="L domain-like"/>
    <property type="match status" value="1"/>
</dbReference>
<feature type="signal peptide" evidence="24">
    <location>
        <begin position="1"/>
        <end position="27"/>
    </location>
</feature>
<dbReference type="FunFam" id="3.30.200.20:FF:000033">
    <property type="entry name" value="Tyrosine-protein kinase receptor"/>
    <property type="match status" value="1"/>
</dbReference>
<dbReference type="InterPro" id="IPR036179">
    <property type="entry name" value="Ig-like_dom_sf"/>
</dbReference>
<keyword evidence="11" id="KW-0221">Differentiation</keyword>
<keyword evidence="18 22" id="KW-0675">Receptor</keyword>
<keyword evidence="5" id="KW-0808">Transferase</keyword>
<dbReference type="InterPro" id="IPR032675">
    <property type="entry name" value="LRR_dom_sf"/>
</dbReference>
<dbReference type="GO" id="GO:0043235">
    <property type="term" value="C:receptor complex"/>
    <property type="evidence" value="ECO:0007669"/>
    <property type="project" value="TreeGrafter"/>
</dbReference>
<evidence type="ECO:0000259" key="25">
    <source>
        <dbReference type="PROSITE" id="PS50011"/>
    </source>
</evidence>
<dbReference type="GO" id="GO:0005886">
    <property type="term" value="C:plasma membrane"/>
    <property type="evidence" value="ECO:0007669"/>
    <property type="project" value="TreeGrafter"/>
</dbReference>
<organism evidence="27 28">
    <name type="scientific">Galendromus occidentalis</name>
    <name type="common">western predatory mite</name>
    <dbReference type="NCBI Taxonomy" id="34638"/>
    <lineage>
        <taxon>Eukaryota</taxon>
        <taxon>Metazoa</taxon>
        <taxon>Ecdysozoa</taxon>
        <taxon>Arthropoda</taxon>
        <taxon>Chelicerata</taxon>
        <taxon>Arachnida</taxon>
        <taxon>Acari</taxon>
        <taxon>Parasitiformes</taxon>
        <taxon>Mesostigmata</taxon>
        <taxon>Gamasina</taxon>
        <taxon>Phytoseioidea</taxon>
        <taxon>Phytoseiidae</taxon>
        <taxon>Typhlodrominae</taxon>
        <taxon>Galendromus</taxon>
    </lineage>
</organism>
<keyword evidence="19" id="KW-0325">Glycoprotein</keyword>
<dbReference type="InterPro" id="IPR000719">
    <property type="entry name" value="Prot_kinase_dom"/>
</dbReference>
<evidence type="ECO:0000256" key="17">
    <source>
        <dbReference type="ARBA" id="ARBA00023157"/>
    </source>
</evidence>
<proteinExistence type="inferred from homology"/>
<keyword evidence="9 21" id="KW-0547">Nucleotide-binding</keyword>
<feature type="domain" description="Protein kinase" evidence="25">
    <location>
        <begin position="595"/>
        <end position="869"/>
    </location>
</feature>
<dbReference type="InterPro" id="IPR011009">
    <property type="entry name" value="Kinase-like_dom_sf"/>
</dbReference>
<dbReference type="SMART" id="SM00219">
    <property type="entry name" value="TyrKc"/>
    <property type="match status" value="1"/>
</dbReference>
<evidence type="ECO:0000256" key="5">
    <source>
        <dbReference type="ARBA" id="ARBA00022679"/>
    </source>
</evidence>
<keyword evidence="27" id="KW-1185">Reference proteome</keyword>
<keyword evidence="15 23" id="KW-0472">Membrane</keyword>
<dbReference type="SUPFAM" id="SSF48726">
    <property type="entry name" value="Immunoglobulin"/>
    <property type="match status" value="1"/>
</dbReference>
<evidence type="ECO:0000256" key="4">
    <source>
        <dbReference type="ARBA" id="ARBA00022614"/>
    </source>
</evidence>
<dbReference type="InterPro" id="IPR013783">
    <property type="entry name" value="Ig-like_fold"/>
</dbReference>
<evidence type="ECO:0000256" key="10">
    <source>
        <dbReference type="ARBA" id="ARBA00022777"/>
    </source>
</evidence>
<evidence type="ECO:0000256" key="19">
    <source>
        <dbReference type="ARBA" id="ARBA00023180"/>
    </source>
</evidence>
<evidence type="ECO:0000256" key="21">
    <source>
        <dbReference type="PROSITE-ProRule" id="PRU10141"/>
    </source>
</evidence>
<evidence type="ECO:0000256" key="6">
    <source>
        <dbReference type="ARBA" id="ARBA00022692"/>
    </source>
</evidence>
<evidence type="ECO:0000256" key="23">
    <source>
        <dbReference type="SAM" id="Phobius"/>
    </source>
</evidence>
<keyword evidence="8" id="KW-0677">Repeat</keyword>
<evidence type="ECO:0000256" key="12">
    <source>
        <dbReference type="ARBA" id="ARBA00022840"/>
    </source>
</evidence>
<dbReference type="GO" id="GO:0051897">
    <property type="term" value="P:positive regulation of phosphatidylinositol 3-kinase/protein kinase B signal transduction"/>
    <property type="evidence" value="ECO:0007669"/>
    <property type="project" value="TreeGrafter"/>
</dbReference>
<keyword evidence="17" id="KW-1015">Disulfide bond</keyword>
<dbReference type="SUPFAM" id="SSF56112">
    <property type="entry name" value="Protein kinase-like (PK-like)"/>
    <property type="match status" value="1"/>
</dbReference>
<evidence type="ECO:0000256" key="11">
    <source>
        <dbReference type="ARBA" id="ARBA00022782"/>
    </source>
</evidence>
<dbReference type="InterPro" id="IPR002011">
    <property type="entry name" value="Tyr_kinase_rcpt_2_CS"/>
</dbReference>
<dbReference type="GO" id="GO:1990090">
    <property type="term" value="P:cellular response to nerve growth factor stimulus"/>
    <property type="evidence" value="ECO:0007669"/>
    <property type="project" value="TreeGrafter"/>
</dbReference>
<dbReference type="Pfam" id="PF07714">
    <property type="entry name" value="PK_Tyr_Ser-Thr"/>
    <property type="match status" value="1"/>
</dbReference>
<feature type="chain" id="PRO_5042554325" description="Tyrosine-protein kinase receptor" evidence="24">
    <location>
        <begin position="28"/>
        <end position="902"/>
    </location>
</feature>
<comment type="subcellular location">
    <subcellularLocation>
        <location evidence="1">Membrane</location>
        <topology evidence="1">Single-pass type I membrane protein</topology>
    </subcellularLocation>
</comment>
<evidence type="ECO:0000313" key="28">
    <source>
        <dbReference type="RefSeq" id="XP_028967710.1"/>
    </source>
</evidence>
<dbReference type="InterPro" id="IPR020635">
    <property type="entry name" value="Tyr_kinase_cat_dom"/>
</dbReference>
<evidence type="ECO:0000256" key="16">
    <source>
        <dbReference type="ARBA" id="ARBA00023137"/>
    </source>
</evidence>
<dbReference type="GeneID" id="100907526"/>
<dbReference type="GO" id="GO:0007169">
    <property type="term" value="P:cell surface receptor protein tyrosine kinase signaling pathway"/>
    <property type="evidence" value="ECO:0007669"/>
    <property type="project" value="InterPro"/>
</dbReference>
<reference evidence="28" key="1">
    <citation type="submission" date="2025-08" db="UniProtKB">
        <authorList>
            <consortium name="RefSeq"/>
        </authorList>
    </citation>
    <scope>IDENTIFICATION</scope>
</reference>
<dbReference type="GO" id="GO:0030154">
    <property type="term" value="P:cell differentiation"/>
    <property type="evidence" value="ECO:0007669"/>
    <property type="project" value="UniProtKB-KW"/>
</dbReference>
<comment type="similarity">
    <text evidence="22">Belongs to the protein kinase superfamily. Tyr protein kinase family. Insulin receptor subfamily.</text>
</comment>
<dbReference type="GO" id="GO:0043121">
    <property type="term" value="F:neurotrophin binding"/>
    <property type="evidence" value="ECO:0007669"/>
    <property type="project" value="TreeGrafter"/>
</dbReference>
<dbReference type="PROSITE" id="PS00239">
    <property type="entry name" value="RECEPTOR_TYR_KIN_II"/>
    <property type="match status" value="1"/>
</dbReference>
<keyword evidence="12 21" id="KW-0067">ATP-binding</keyword>
<keyword evidence="14 23" id="KW-1133">Transmembrane helix</keyword>
<dbReference type="Gene3D" id="3.30.200.20">
    <property type="entry name" value="Phosphorylase Kinase, domain 1"/>
    <property type="match status" value="1"/>
</dbReference>
<protein>
    <recommendedName>
        <fullName evidence="22">Tyrosine-protein kinase receptor</fullName>
        <ecNumber evidence="22">2.7.10.1</ecNumber>
    </recommendedName>
</protein>
<dbReference type="PROSITE" id="PS50835">
    <property type="entry name" value="IG_LIKE"/>
    <property type="match status" value="1"/>
</dbReference>
<dbReference type="Gene3D" id="2.60.40.10">
    <property type="entry name" value="Immunoglobulins"/>
    <property type="match status" value="1"/>
</dbReference>
<dbReference type="PANTHER" id="PTHR24416:SF614">
    <property type="entry name" value="PROTEIN KINASE DOMAIN-CONTAINING PROTEIN"/>
    <property type="match status" value="1"/>
</dbReference>
<accession>A0AAJ7WI13</accession>
<keyword evidence="4" id="KW-0433">Leucine-rich repeat</keyword>
<dbReference type="PROSITE" id="PS00107">
    <property type="entry name" value="PROTEIN_KINASE_ATP"/>
    <property type="match status" value="1"/>
</dbReference>
<gene>
    <name evidence="28" type="primary">LOC100907526</name>
</gene>
<evidence type="ECO:0000256" key="9">
    <source>
        <dbReference type="ARBA" id="ARBA00022741"/>
    </source>
</evidence>
<dbReference type="KEGG" id="goe:100907526"/>
<dbReference type="GO" id="GO:0004714">
    <property type="term" value="F:transmembrane receptor protein tyrosine kinase activity"/>
    <property type="evidence" value="ECO:0007669"/>
    <property type="project" value="UniProtKB-EC"/>
</dbReference>
<feature type="domain" description="Ig-like" evidence="26">
    <location>
        <begin position="245"/>
        <end position="348"/>
    </location>
</feature>
<keyword evidence="16" id="KW-0829">Tyrosine-protein kinase</keyword>
<evidence type="ECO:0000256" key="8">
    <source>
        <dbReference type="ARBA" id="ARBA00022737"/>
    </source>
</evidence>
<dbReference type="GO" id="GO:0010976">
    <property type="term" value="P:positive regulation of neuron projection development"/>
    <property type="evidence" value="ECO:0007669"/>
    <property type="project" value="TreeGrafter"/>
</dbReference>
<evidence type="ECO:0000256" key="2">
    <source>
        <dbReference type="ARBA" id="ARBA00022473"/>
    </source>
</evidence>
<keyword evidence="7 24" id="KW-0732">Signal</keyword>
<dbReference type="InterPro" id="IPR007110">
    <property type="entry name" value="Ig-like_dom"/>
</dbReference>
<name>A0AAJ7WI13_9ACAR</name>
<dbReference type="FunFam" id="1.10.510.10:FF:000034">
    <property type="entry name" value="Tyrosine-protein kinase receptor"/>
    <property type="match status" value="1"/>
</dbReference>
<evidence type="ECO:0000256" key="3">
    <source>
        <dbReference type="ARBA" id="ARBA00022553"/>
    </source>
</evidence>
<dbReference type="Proteomes" id="UP000694867">
    <property type="component" value="Unplaced"/>
</dbReference>
<dbReference type="GO" id="GO:0005030">
    <property type="term" value="F:neurotrophin receptor activity"/>
    <property type="evidence" value="ECO:0007669"/>
    <property type="project" value="TreeGrafter"/>
</dbReference>
<dbReference type="InterPro" id="IPR017441">
    <property type="entry name" value="Protein_kinase_ATP_BS"/>
</dbReference>
<dbReference type="InterPro" id="IPR050122">
    <property type="entry name" value="RTK"/>
</dbReference>
<dbReference type="GO" id="GO:0007399">
    <property type="term" value="P:nervous system development"/>
    <property type="evidence" value="ECO:0007669"/>
    <property type="project" value="UniProtKB-KW"/>
</dbReference>
<evidence type="ECO:0000256" key="7">
    <source>
        <dbReference type="ARBA" id="ARBA00022729"/>
    </source>
</evidence>